<evidence type="ECO:0000313" key="2">
    <source>
        <dbReference type="EMBL" id="KAK7741460.1"/>
    </source>
</evidence>
<dbReference type="Gene3D" id="3.40.640.10">
    <property type="entry name" value="Type I PLP-dependent aspartate aminotransferase-like (Major domain)"/>
    <property type="match status" value="1"/>
</dbReference>
<name>A0ABR1PPB9_DIAER</name>
<organism evidence="2 3">
    <name type="scientific">Diaporthe eres</name>
    <name type="common">Phomopsis oblonga</name>
    <dbReference type="NCBI Taxonomy" id="83184"/>
    <lineage>
        <taxon>Eukaryota</taxon>
        <taxon>Fungi</taxon>
        <taxon>Dikarya</taxon>
        <taxon>Ascomycota</taxon>
        <taxon>Pezizomycotina</taxon>
        <taxon>Sordariomycetes</taxon>
        <taxon>Sordariomycetidae</taxon>
        <taxon>Diaporthales</taxon>
        <taxon>Diaporthaceae</taxon>
        <taxon>Diaporthe</taxon>
        <taxon>Diaporthe eres species complex</taxon>
    </lineage>
</organism>
<dbReference type="InterPro" id="IPR015421">
    <property type="entry name" value="PyrdxlP-dep_Trfase_major"/>
</dbReference>
<comment type="caution">
    <text evidence="2">The sequence shown here is derived from an EMBL/GenBank/DDBJ whole genome shotgun (WGS) entry which is preliminary data.</text>
</comment>
<keyword evidence="3" id="KW-1185">Reference proteome</keyword>
<dbReference type="Proteomes" id="UP001430848">
    <property type="component" value="Unassembled WGS sequence"/>
</dbReference>
<dbReference type="Pfam" id="PF00266">
    <property type="entry name" value="Aminotran_5"/>
    <property type="match status" value="2"/>
</dbReference>
<sequence length="476" mass="51997">MKKGIYLDHSGTTIYARTLIESFANHMLSNLYGNPHSANAPAELSGHVVDSVRQKVLNFFGADPRHFDLVFTANATAGIKLVADCFRDLAERTRDGSFWYGYHKDSHTSLVGVRELAYGHSHCFESDSEVEDWLRRPGSVPSGNNRNTRLRHLSRRGGLGLLAYPGQSNMTGRRLPLSWPGAVRSSPDLTNTYSLLDCAALAMTSPLDAVFRNVETAPDFTCVSLYKIFGFPDLGALIVRKDSGHILTLRKYFGGGTVTMVSVLGGSWHKTKGLDSAAVESHDGTAANKGPSYEIHDSLEDGTLPFHSILALGQAIDVHSRIYGSMGNISRYTTSLSKILYNELRRLRHANGRPACHIYTDDDGQGYGDPQRQGATIAFNMMDADGVYIPYSDVEKIANDNGVYVRSGVVRASLGAMSTREDISRFVSFLQETFVRQGSARTIASGHHRIPGRADEYSEDMDYGISSPGLATAGTA</sequence>
<proteinExistence type="predicted"/>
<feature type="domain" description="Aminotransferase class V" evidence="1">
    <location>
        <begin position="162"/>
        <end position="426"/>
    </location>
</feature>
<dbReference type="PANTHER" id="PTHR14237">
    <property type="entry name" value="MOLYBDOPTERIN COFACTOR SULFURASE MOSC"/>
    <property type="match status" value="1"/>
</dbReference>
<accession>A0ABR1PPB9</accession>
<dbReference type="EMBL" id="JAKNSF020000002">
    <property type="protein sequence ID" value="KAK7741460.1"/>
    <property type="molecule type" value="Genomic_DNA"/>
</dbReference>
<evidence type="ECO:0000259" key="1">
    <source>
        <dbReference type="Pfam" id="PF00266"/>
    </source>
</evidence>
<dbReference type="InterPro" id="IPR000192">
    <property type="entry name" value="Aminotrans_V_dom"/>
</dbReference>
<dbReference type="PANTHER" id="PTHR14237:SF80">
    <property type="entry name" value="MOLYBDENUM COFACTOR SULFURASE"/>
    <property type="match status" value="1"/>
</dbReference>
<evidence type="ECO:0000313" key="3">
    <source>
        <dbReference type="Proteomes" id="UP001430848"/>
    </source>
</evidence>
<gene>
    <name evidence="2" type="ORF">SLS63_001015</name>
</gene>
<dbReference type="InterPro" id="IPR015424">
    <property type="entry name" value="PyrdxlP-dep_Trfase"/>
</dbReference>
<feature type="domain" description="Aminotransferase class V" evidence="1">
    <location>
        <begin position="5"/>
        <end position="88"/>
    </location>
</feature>
<reference evidence="2 3" key="1">
    <citation type="submission" date="2024-02" db="EMBL/GenBank/DDBJ databases">
        <title>De novo assembly and annotation of 12 fungi associated with fruit tree decline syndrome in Ontario, Canada.</title>
        <authorList>
            <person name="Sulman M."/>
            <person name="Ellouze W."/>
            <person name="Ilyukhin E."/>
        </authorList>
    </citation>
    <scope>NUCLEOTIDE SEQUENCE [LARGE SCALE GENOMIC DNA]</scope>
    <source>
        <strain evidence="2 3">M169</strain>
    </source>
</reference>
<protein>
    <recommendedName>
        <fullName evidence="1">Aminotransferase class V domain-containing protein</fullName>
    </recommendedName>
</protein>
<dbReference type="SUPFAM" id="SSF53383">
    <property type="entry name" value="PLP-dependent transferases"/>
    <property type="match status" value="1"/>
</dbReference>